<sequence length="423" mass="44944">MHVALFVSALLASAGTTHASKSAGCGKALPKGLTKGEEGKSNAMTFGPSGSPKRRYLLHIPETYDVATPAGMIWSFAGRGKDAEHQEKITRLSDKDYNSDYIVVYPQAQRGNGTATSEIDDPGDDDSDSINLRRRLRRQNDDEYDDEYDEYDDDSSSSSDSGQQQWQGDPTSHANDVAFTLELLARLSDRLCIDSERIYASGLSNGGGFVANILACDAVASTKFAAFAAASGAYYQNNVTGACEPDTVPLACDNNGTKVPMIFTNGGSDKVISYEGGERRNSCLPSVPHFVTAWAERDGLDSKNESSTVEGTDITHYSFGQGETAGMVQSYYLPELGHKWPTKSASDLSATRVFIKFFERWNMTARNVATGGSGSGTPTSGSGSKTSSSASATSSSKAALQVGSPSFSGMGLVVAVAVGTFWL</sequence>
<evidence type="ECO:0000256" key="5">
    <source>
        <dbReference type="ARBA" id="ARBA00022729"/>
    </source>
</evidence>
<feature type="compositionally biased region" description="Acidic residues" evidence="10">
    <location>
        <begin position="118"/>
        <end position="128"/>
    </location>
</feature>
<evidence type="ECO:0000256" key="7">
    <source>
        <dbReference type="ARBA" id="ARBA00023277"/>
    </source>
</evidence>
<feature type="compositionally biased region" description="Polar residues" evidence="10">
    <location>
        <begin position="162"/>
        <end position="172"/>
    </location>
</feature>
<evidence type="ECO:0000256" key="11">
    <source>
        <dbReference type="SAM" id="SignalP"/>
    </source>
</evidence>
<dbReference type="SUPFAM" id="SSF53474">
    <property type="entry name" value="alpha/beta-Hydrolases"/>
    <property type="match status" value="1"/>
</dbReference>
<evidence type="ECO:0000256" key="2">
    <source>
        <dbReference type="ARBA" id="ARBA00013091"/>
    </source>
</evidence>
<dbReference type="GO" id="GO:0030600">
    <property type="term" value="F:feruloyl esterase activity"/>
    <property type="evidence" value="ECO:0007669"/>
    <property type="project" value="UniProtKB-EC"/>
</dbReference>
<dbReference type="PANTHER" id="PTHR38050:SF2">
    <property type="entry name" value="FERULOYL ESTERASE C-RELATED"/>
    <property type="match status" value="1"/>
</dbReference>
<feature type="signal peptide" evidence="11">
    <location>
        <begin position="1"/>
        <end position="19"/>
    </location>
</feature>
<proteinExistence type="predicted"/>
<dbReference type="InterPro" id="IPR043595">
    <property type="entry name" value="FaeB/C/D"/>
</dbReference>
<evidence type="ECO:0000313" key="12">
    <source>
        <dbReference type="EMBL" id="KAL1584769.1"/>
    </source>
</evidence>
<dbReference type="PANTHER" id="PTHR38050">
    <property type="match status" value="1"/>
</dbReference>
<feature type="region of interest" description="Disordered" evidence="10">
    <location>
        <begin position="105"/>
        <end position="172"/>
    </location>
</feature>
<keyword evidence="7" id="KW-0119">Carbohydrate metabolism</keyword>
<evidence type="ECO:0000256" key="10">
    <source>
        <dbReference type="SAM" id="MobiDB-lite"/>
    </source>
</evidence>
<evidence type="ECO:0000313" key="13">
    <source>
        <dbReference type="Proteomes" id="UP000803884"/>
    </source>
</evidence>
<feature type="region of interest" description="Disordered" evidence="10">
    <location>
        <begin position="19"/>
        <end position="52"/>
    </location>
</feature>
<keyword evidence="13" id="KW-1185">Reference proteome</keyword>
<dbReference type="GO" id="GO:0005576">
    <property type="term" value="C:extracellular region"/>
    <property type="evidence" value="ECO:0007669"/>
    <property type="project" value="UniProtKB-SubCell"/>
</dbReference>
<evidence type="ECO:0000256" key="3">
    <source>
        <dbReference type="ARBA" id="ARBA00022525"/>
    </source>
</evidence>
<feature type="chain" id="PRO_5044220136" description="feruloyl esterase" evidence="11">
    <location>
        <begin position="20"/>
        <end position="423"/>
    </location>
</feature>
<dbReference type="InterPro" id="IPR029058">
    <property type="entry name" value="AB_hydrolase_fold"/>
</dbReference>
<feature type="compositionally biased region" description="Acidic residues" evidence="10">
    <location>
        <begin position="142"/>
        <end position="155"/>
    </location>
</feature>
<name>A0AB34KI13_9PEZI</name>
<evidence type="ECO:0000256" key="4">
    <source>
        <dbReference type="ARBA" id="ARBA00022651"/>
    </source>
</evidence>
<dbReference type="GeneID" id="96008058"/>
<feature type="compositionally biased region" description="Low complexity" evidence="10">
    <location>
        <begin position="376"/>
        <end position="393"/>
    </location>
</feature>
<keyword evidence="3" id="KW-0964">Secreted</keyword>
<dbReference type="Gene3D" id="3.40.50.1820">
    <property type="entry name" value="alpha/beta hydrolase"/>
    <property type="match status" value="1"/>
</dbReference>
<evidence type="ECO:0000256" key="1">
    <source>
        <dbReference type="ARBA" id="ARBA00004613"/>
    </source>
</evidence>
<protein>
    <recommendedName>
        <fullName evidence="2">feruloyl esterase</fullName>
        <ecNumber evidence="2">3.1.1.73</ecNumber>
    </recommendedName>
</protein>
<dbReference type="Proteomes" id="UP000803884">
    <property type="component" value="Unassembled WGS sequence"/>
</dbReference>
<keyword evidence="8" id="KW-0624">Polysaccharide degradation</keyword>
<evidence type="ECO:0000256" key="8">
    <source>
        <dbReference type="ARBA" id="ARBA00023326"/>
    </source>
</evidence>
<dbReference type="EMBL" id="JAAQHG020000023">
    <property type="protein sequence ID" value="KAL1584769.1"/>
    <property type="molecule type" value="Genomic_DNA"/>
</dbReference>
<dbReference type="RefSeq" id="XP_069227875.1">
    <property type="nucleotide sequence ID" value="XM_069375220.1"/>
</dbReference>
<dbReference type="EC" id="3.1.1.73" evidence="2"/>
<gene>
    <name evidence="12" type="ORF">WHR41_06615</name>
</gene>
<evidence type="ECO:0000256" key="6">
    <source>
        <dbReference type="ARBA" id="ARBA00022801"/>
    </source>
</evidence>
<evidence type="ECO:0000256" key="9">
    <source>
        <dbReference type="ARBA" id="ARBA00034075"/>
    </source>
</evidence>
<reference evidence="12 13" key="1">
    <citation type="journal article" date="2020" name="Microbiol. Resour. Announc.">
        <title>Draft Genome Sequence of a Cladosporium Species Isolated from the Mesophotic Ascidian Didemnum maculosum.</title>
        <authorList>
            <person name="Gioti A."/>
            <person name="Siaperas R."/>
            <person name="Nikolaivits E."/>
            <person name="Le Goff G."/>
            <person name="Ouazzani J."/>
            <person name="Kotoulas G."/>
            <person name="Topakas E."/>
        </authorList>
    </citation>
    <scope>NUCLEOTIDE SEQUENCE [LARGE SCALE GENOMIC DNA]</scope>
    <source>
        <strain evidence="12 13">TM138-S3</strain>
    </source>
</reference>
<comment type="caution">
    <text evidence="12">The sequence shown here is derived from an EMBL/GenBank/DDBJ whole genome shotgun (WGS) entry which is preliminary data.</text>
</comment>
<comment type="catalytic activity">
    <reaction evidence="9">
        <text>feruloyl-polysaccharide + H2O = ferulate + polysaccharide.</text>
        <dbReference type="EC" id="3.1.1.73"/>
    </reaction>
</comment>
<accession>A0AB34KI13</accession>
<keyword evidence="5 11" id="KW-0732">Signal</keyword>
<keyword evidence="4" id="KW-0858">Xylan degradation</keyword>
<dbReference type="GO" id="GO:0045493">
    <property type="term" value="P:xylan catabolic process"/>
    <property type="evidence" value="ECO:0007669"/>
    <property type="project" value="UniProtKB-KW"/>
</dbReference>
<comment type="subcellular location">
    <subcellularLocation>
        <location evidence="1">Secreted</location>
    </subcellularLocation>
</comment>
<organism evidence="12 13">
    <name type="scientific">Cladosporium halotolerans</name>
    <dbReference type="NCBI Taxonomy" id="1052096"/>
    <lineage>
        <taxon>Eukaryota</taxon>
        <taxon>Fungi</taxon>
        <taxon>Dikarya</taxon>
        <taxon>Ascomycota</taxon>
        <taxon>Pezizomycotina</taxon>
        <taxon>Dothideomycetes</taxon>
        <taxon>Dothideomycetidae</taxon>
        <taxon>Cladosporiales</taxon>
        <taxon>Cladosporiaceae</taxon>
        <taxon>Cladosporium</taxon>
    </lineage>
</organism>
<keyword evidence="6" id="KW-0378">Hydrolase</keyword>
<dbReference type="AlphaFoldDB" id="A0AB34KI13"/>
<feature type="region of interest" description="Disordered" evidence="10">
    <location>
        <begin position="368"/>
        <end position="393"/>
    </location>
</feature>